<reference evidence="1" key="2">
    <citation type="submission" date="2017-06" db="EMBL/GenBank/DDBJ databases">
        <title>WGS assembly of Brachypodium distachyon.</title>
        <authorList>
            <consortium name="The International Brachypodium Initiative"/>
            <person name="Lucas S."/>
            <person name="Harmon-Smith M."/>
            <person name="Lail K."/>
            <person name="Tice H."/>
            <person name="Grimwood J."/>
            <person name="Bruce D."/>
            <person name="Barry K."/>
            <person name="Shu S."/>
            <person name="Lindquist E."/>
            <person name="Wang M."/>
            <person name="Pitluck S."/>
            <person name="Vogel J.P."/>
            <person name="Garvin D.F."/>
            <person name="Mockler T.C."/>
            <person name="Schmutz J."/>
            <person name="Rokhsar D."/>
            <person name="Bevan M.W."/>
        </authorList>
    </citation>
    <scope>NUCLEOTIDE SEQUENCE</scope>
    <source>
        <strain evidence="1">Bd21</strain>
    </source>
</reference>
<name>A0A2K2DBX1_BRADI</name>
<evidence type="ECO:0000313" key="2">
    <source>
        <dbReference type="EnsemblPlants" id="PNT71775"/>
    </source>
</evidence>
<evidence type="ECO:0000313" key="3">
    <source>
        <dbReference type="Proteomes" id="UP000008810"/>
    </source>
</evidence>
<dbReference type="InParanoid" id="A0A2K2DBX1"/>
<keyword evidence="3" id="KW-1185">Reference proteome</keyword>
<reference evidence="1 2" key="1">
    <citation type="journal article" date="2010" name="Nature">
        <title>Genome sequencing and analysis of the model grass Brachypodium distachyon.</title>
        <authorList>
            <consortium name="International Brachypodium Initiative"/>
        </authorList>
    </citation>
    <scope>NUCLEOTIDE SEQUENCE [LARGE SCALE GENOMIC DNA]</scope>
    <source>
        <strain evidence="1 2">Bd21</strain>
    </source>
</reference>
<dbReference type="Gramene" id="PNT71775">
    <property type="protein sequence ID" value="PNT71775"/>
    <property type="gene ID" value="BRADI_2g35392v3"/>
</dbReference>
<accession>A0A2K2DBX1</accession>
<proteinExistence type="predicted"/>
<protein>
    <submittedName>
        <fullName evidence="1 2">Uncharacterized protein</fullName>
    </submittedName>
</protein>
<sequence>MGQVERGKGGEGPIRHRRGWRWRWRGRQRARASSWSPRFSCCWRPRRRRTSGWTSWTATGRTISPGGPAAAGTAGSGLVHASPAGHRGRGSKANMLFVHDACNRIHDRRHVRPRYIGKPKLHFFCFLSWRIEGSIRLCLVNYLLYDVYV</sequence>
<dbReference type="AlphaFoldDB" id="A0A2K2DBX1"/>
<dbReference type="EMBL" id="CM000881">
    <property type="protein sequence ID" value="PNT71775.1"/>
    <property type="molecule type" value="Genomic_DNA"/>
</dbReference>
<organism evidence="1">
    <name type="scientific">Brachypodium distachyon</name>
    <name type="common">Purple false brome</name>
    <name type="synonym">Trachynia distachya</name>
    <dbReference type="NCBI Taxonomy" id="15368"/>
    <lineage>
        <taxon>Eukaryota</taxon>
        <taxon>Viridiplantae</taxon>
        <taxon>Streptophyta</taxon>
        <taxon>Embryophyta</taxon>
        <taxon>Tracheophyta</taxon>
        <taxon>Spermatophyta</taxon>
        <taxon>Magnoliopsida</taxon>
        <taxon>Liliopsida</taxon>
        <taxon>Poales</taxon>
        <taxon>Poaceae</taxon>
        <taxon>BOP clade</taxon>
        <taxon>Pooideae</taxon>
        <taxon>Stipodae</taxon>
        <taxon>Brachypodieae</taxon>
        <taxon>Brachypodium</taxon>
    </lineage>
</organism>
<gene>
    <name evidence="1" type="ORF">BRADI_2g35392v3</name>
</gene>
<dbReference type="EnsemblPlants" id="PNT71775">
    <property type="protein sequence ID" value="PNT71775"/>
    <property type="gene ID" value="BRADI_2g35392v3"/>
</dbReference>
<reference evidence="2" key="3">
    <citation type="submission" date="2018-08" db="UniProtKB">
        <authorList>
            <consortium name="EnsemblPlants"/>
        </authorList>
    </citation>
    <scope>IDENTIFICATION</scope>
    <source>
        <strain evidence="2">cv. Bd21</strain>
    </source>
</reference>
<evidence type="ECO:0000313" key="1">
    <source>
        <dbReference type="EMBL" id="PNT71775.1"/>
    </source>
</evidence>
<dbReference type="Proteomes" id="UP000008810">
    <property type="component" value="Chromosome 2"/>
</dbReference>